<evidence type="ECO:0000313" key="3">
    <source>
        <dbReference type="EMBL" id="KAF7990444.1"/>
    </source>
</evidence>
<gene>
    <name evidence="3" type="ORF">HCN44_000249</name>
</gene>
<evidence type="ECO:0008006" key="5">
    <source>
        <dbReference type="Google" id="ProtNLM"/>
    </source>
</evidence>
<protein>
    <recommendedName>
        <fullName evidence="5">Secreted protein</fullName>
    </recommendedName>
</protein>
<comment type="caution">
    <text evidence="3">The sequence shown here is derived from an EMBL/GenBank/DDBJ whole genome shotgun (WGS) entry which is preliminary data.</text>
</comment>
<evidence type="ECO:0000256" key="2">
    <source>
        <dbReference type="SAM" id="SignalP"/>
    </source>
</evidence>
<keyword evidence="2" id="KW-0732">Signal</keyword>
<evidence type="ECO:0000313" key="4">
    <source>
        <dbReference type="Proteomes" id="UP000639338"/>
    </source>
</evidence>
<keyword evidence="4" id="KW-1185">Reference proteome</keyword>
<accession>A0A834XSF4</accession>
<feature type="signal peptide" evidence="2">
    <location>
        <begin position="1"/>
        <end position="28"/>
    </location>
</feature>
<reference evidence="3 4" key="1">
    <citation type="submission" date="2020-08" db="EMBL/GenBank/DDBJ databases">
        <title>Aphidius gifuensis genome sequencing and assembly.</title>
        <authorList>
            <person name="Du Z."/>
        </authorList>
    </citation>
    <scope>NUCLEOTIDE SEQUENCE [LARGE SCALE GENOMIC DNA]</scope>
    <source>
        <strain evidence="3">YNYX2018</strain>
        <tissue evidence="3">Adults</tissue>
    </source>
</reference>
<feature type="chain" id="PRO_5032318428" description="Secreted protein" evidence="2">
    <location>
        <begin position="29"/>
        <end position="152"/>
    </location>
</feature>
<sequence>MNNRVMTNKIRRHLTCLLIILSVSTCYGEPEPLPGMIYAENFADDTEGFLLLQRLKQVAELKNEMIEDEQELKEAQYEIQAMLEAKARNHRIQPIQTEFSGEQSEMLPIPSARVNQGSINSGKRTSYMALCHFKICNMGRKRQSRADLNGKL</sequence>
<feature type="coiled-coil region" evidence="1">
    <location>
        <begin position="52"/>
        <end position="85"/>
    </location>
</feature>
<evidence type="ECO:0000256" key="1">
    <source>
        <dbReference type="SAM" id="Coils"/>
    </source>
</evidence>
<dbReference type="Proteomes" id="UP000639338">
    <property type="component" value="Unassembled WGS sequence"/>
</dbReference>
<dbReference type="OrthoDB" id="6340140at2759"/>
<keyword evidence="1" id="KW-0175">Coiled coil</keyword>
<name>A0A834XSF4_APHGI</name>
<dbReference type="AlphaFoldDB" id="A0A834XSF4"/>
<organism evidence="3 4">
    <name type="scientific">Aphidius gifuensis</name>
    <name type="common">Parasitoid wasp</name>
    <dbReference type="NCBI Taxonomy" id="684658"/>
    <lineage>
        <taxon>Eukaryota</taxon>
        <taxon>Metazoa</taxon>
        <taxon>Ecdysozoa</taxon>
        <taxon>Arthropoda</taxon>
        <taxon>Hexapoda</taxon>
        <taxon>Insecta</taxon>
        <taxon>Pterygota</taxon>
        <taxon>Neoptera</taxon>
        <taxon>Endopterygota</taxon>
        <taxon>Hymenoptera</taxon>
        <taxon>Apocrita</taxon>
        <taxon>Ichneumonoidea</taxon>
        <taxon>Braconidae</taxon>
        <taxon>Aphidiinae</taxon>
        <taxon>Aphidius</taxon>
    </lineage>
</organism>
<dbReference type="EMBL" id="JACMRX010000004">
    <property type="protein sequence ID" value="KAF7990444.1"/>
    <property type="molecule type" value="Genomic_DNA"/>
</dbReference>
<proteinExistence type="predicted"/>